<dbReference type="CDD" id="cd17574">
    <property type="entry name" value="REC_OmpR"/>
    <property type="match status" value="1"/>
</dbReference>
<keyword evidence="1" id="KW-0378">Hydrolase</keyword>
<keyword evidence="2" id="KW-0597">Phosphoprotein</keyword>
<dbReference type="SUPFAM" id="SSF52172">
    <property type="entry name" value="CheY-like"/>
    <property type="match status" value="1"/>
</dbReference>
<name>A0A411Z2Y4_9RHOB</name>
<dbReference type="InterPro" id="IPR001789">
    <property type="entry name" value="Sig_transdc_resp-reg_receiver"/>
</dbReference>
<dbReference type="Gene3D" id="3.60.40.10">
    <property type="entry name" value="PPM-type phosphatase domain"/>
    <property type="match status" value="1"/>
</dbReference>
<dbReference type="SMART" id="SM00448">
    <property type="entry name" value="REC"/>
    <property type="match status" value="1"/>
</dbReference>
<dbReference type="PANTHER" id="PTHR43156:SF2">
    <property type="entry name" value="STAGE II SPORULATION PROTEIN E"/>
    <property type="match status" value="1"/>
</dbReference>
<reference evidence="4 5" key="1">
    <citation type="submission" date="2018-08" db="EMBL/GenBank/DDBJ databases">
        <title>Flavobacterium tibetense sp. nov., isolated from a wetland YonghuCo on Tibetan Plateau.</title>
        <authorList>
            <person name="Phurbu D."/>
            <person name="Lu H."/>
            <person name="Xing P."/>
        </authorList>
    </citation>
    <scope>NUCLEOTIDE SEQUENCE [LARGE SCALE GENOMIC DNA]</scope>
    <source>
        <strain evidence="4 5">DJC</strain>
    </source>
</reference>
<feature type="modified residue" description="4-aspartylphosphate" evidence="2">
    <location>
        <position position="72"/>
    </location>
</feature>
<dbReference type="InterPro" id="IPR001932">
    <property type="entry name" value="PPM-type_phosphatase-like_dom"/>
</dbReference>
<dbReference type="Proteomes" id="UP000284547">
    <property type="component" value="Unassembled WGS sequence"/>
</dbReference>
<organism evidence="4 5">
    <name type="scientific">Pseudotabrizicola alkalilacus</name>
    <dbReference type="NCBI Taxonomy" id="2305252"/>
    <lineage>
        <taxon>Bacteria</taxon>
        <taxon>Pseudomonadati</taxon>
        <taxon>Pseudomonadota</taxon>
        <taxon>Alphaproteobacteria</taxon>
        <taxon>Rhodobacterales</taxon>
        <taxon>Paracoccaceae</taxon>
        <taxon>Pseudotabrizicola</taxon>
    </lineage>
</organism>
<dbReference type="GO" id="GO:0000160">
    <property type="term" value="P:phosphorelay signal transduction system"/>
    <property type="evidence" value="ECO:0007669"/>
    <property type="project" value="InterPro"/>
</dbReference>
<dbReference type="OrthoDB" id="9811749at2"/>
<dbReference type="EMBL" id="QWEY01000004">
    <property type="protein sequence ID" value="RGP37427.1"/>
    <property type="molecule type" value="Genomic_DNA"/>
</dbReference>
<dbReference type="InterPro" id="IPR036457">
    <property type="entry name" value="PPM-type-like_dom_sf"/>
</dbReference>
<feature type="domain" description="Response regulatory" evidence="3">
    <location>
        <begin position="23"/>
        <end position="139"/>
    </location>
</feature>
<dbReference type="Gene3D" id="3.40.50.2300">
    <property type="match status" value="1"/>
</dbReference>
<comment type="caution">
    <text evidence="4">The sequence shown here is derived from an EMBL/GenBank/DDBJ whole genome shotgun (WGS) entry which is preliminary data.</text>
</comment>
<dbReference type="RefSeq" id="WP_118151445.1">
    <property type="nucleotide sequence ID" value="NZ_QWEY01000004.1"/>
</dbReference>
<protein>
    <submittedName>
        <fullName evidence="4">Fused response regulator/phosphatase</fullName>
    </submittedName>
</protein>
<evidence type="ECO:0000256" key="2">
    <source>
        <dbReference type="PROSITE-ProRule" id="PRU00169"/>
    </source>
</evidence>
<dbReference type="PROSITE" id="PS50110">
    <property type="entry name" value="RESPONSE_REGULATORY"/>
    <property type="match status" value="1"/>
</dbReference>
<evidence type="ECO:0000256" key="1">
    <source>
        <dbReference type="ARBA" id="ARBA00022801"/>
    </source>
</evidence>
<dbReference type="Pfam" id="PF07228">
    <property type="entry name" value="SpoIIE"/>
    <property type="match status" value="1"/>
</dbReference>
<evidence type="ECO:0000313" key="5">
    <source>
        <dbReference type="Proteomes" id="UP000284547"/>
    </source>
</evidence>
<dbReference type="Pfam" id="PF00072">
    <property type="entry name" value="Response_reg"/>
    <property type="match status" value="1"/>
</dbReference>
<dbReference type="SMART" id="SM00331">
    <property type="entry name" value="PP2C_SIG"/>
    <property type="match status" value="1"/>
</dbReference>
<dbReference type="PANTHER" id="PTHR43156">
    <property type="entry name" value="STAGE II SPORULATION PROTEIN E-RELATED"/>
    <property type="match status" value="1"/>
</dbReference>
<gene>
    <name evidence="4" type="ORF">D1012_09395</name>
</gene>
<accession>A0A411Z2Y4</accession>
<dbReference type="InterPro" id="IPR052016">
    <property type="entry name" value="Bact_Sigma-Reg"/>
</dbReference>
<dbReference type="AlphaFoldDB" id="A0A411Z2Y4"/>
<dbReference type="GO" id="GO:0016791">
    <property type="term" value="F:phosphatase activity"/>
    <property type="evidence" value="ECO:0007669"/>
    <property type="project" value="TreeGrafter"/>
</dbReference>
<keyword evidence="5" id="KW-1185">Reference proteome</keyword>
<proteinExistence type="predicted"/>
<dbReference type="SUPFAM" id="SSF81606">
    <property type="entry name" value="PP2C-like"/>
    <property type="match status" value="1"/>
</dbReference>
<sequence length="423" mass="46207">MILTDLRSLDSPGGASAQLGPLRVLIVDDSKAQRMMLTMSLSRWGYEVDEAASGEDALIACQAVVYDIILSDWMMNGMSGLELCAAFRALGREGYAYFILLTSKSEKTEIAKGLEAGADDFLTKPVSADELRARLRAGERIVGMHKELVQKNHLLGKTLAELQRAQEMVDRDLIEARKLQQNLVRERFRDWGHGAATLFLRTSGHVGGDLAGFFELDPTHVALYSVDVSGHGVASAMMTARLAGYLSAAAPDQNIALQRRADGRFDALPPEEVAARFNRTMLEDLQVDQYFTMVYAQVDLLSGAVALVQAGHPYPLILRRDGRIDRLGDGGLPIGLLGDALHERVTAQLYPGDRLFLLSDGLTECPSPQGDELGDDGLEALIRKNSGLDSAQLLDALIWDLAAHMGSEDFRDDVSGLLFDYRG</sequence>
<evidence type="ECO:0000259" key="3">
    <source>
        <dbReference type="PROSITE" id="PS50110"/>
    </source>
</evidence>
<dbReference type="InterPro" id="IPR011006">
    <property type="entry name" value="CheY-like_superfamily"/>
</dbReference>
<evidence type="ECO:0000313" key="4">
    <source>
        <dbReference type="EMBL" id="RGP37427.1"/>
    </source>
</evidence>